<dbReference type="SUPFAM" id="SSF46689">
    <property type="entry name" value="Homeodomain-like"/>
    <property type="match status" value="1"/>
</dbReference>
<dbReference type="PANTHER" id="PTHR47506">
    <property type="entry name" value="TRANSCRIPTIONAL REGULATORY PROTEIN"/>
    <property type="match status" value="1"/>
</dbReference>
<keyword evidence="3" id="KW-0804">Transcription</keyword>
<evidence type="ECO:0000256" key="3">
    <source>
        <dbReference type="ARBA" id="ARBA00023163"/>
    </source>
</evidence>
<evidence type="ECO:0000256" key="4">
    <source>
        <dbReference type="PROSITE-ProRule" id="PRU00335"/>
    </source>
</evidence>
<dbReference type="InterPro" id="IPR009057">
    <property type="entry name" value="Homeodomain-like_sf"/>
</dbReference>
<gene>
    <name evidence="6" type="ORF">B7P33_16970</name>
</gene>
<feature type="DNA-binding region" description="H-T-H motif" evidence="4">
    <location>
        <begin position="63"/>
        <end position="82"/>
    </location>
</feature>
<dbReference type="Gene3D" id="1.10.10.60">
    <property type="entry name" value="Homeodomain-like"/>
    <property type="match status" value="1"/>
</dbReference>
<protein>
    <recommendedName>
        <fullName evidence="5">HTH tetR-type domain-containing protein</fullName>
    </recommendedName>
</protein>
<dbReference type="OrthoDB" id="9795242at2"/>
<dbReference type="InterPro" id="IPR001647">
    <property type="entry name" value="HTH_TetR"/>
</dbReference>
<dbReference type="Gene3D" id="1.10.357.10">
    <property type="entry name" value="Tetracycline Repressor, domain 2"/>
    <property type="match status" value="1"/>
</dbReference>
<keyword evidence="7" id="KW-1185">Reference proteome</keyword>
<keyword evidence="2 4" id="KW-0238">DNA-binding</keyword>
<dbReference type="PANTHER" id="PTHR47506:SF10">
    <property type="entry name" value="TRANSCRIPTIONAL REGULATORY PROTEIN"/>
    <property type="match status" value="1"/>
</dbReference>
<dbReference type="Proteomes" id="UP000219559">
    <property type="component" value="Unassembled WGS sequence"/>
</dbReference>
<evidence type="ECO:0000313" key="6">
    <source>
        <dbReference type="EMBL" id="PCE62968.1"/>
    </source>
</evidence>
<evidence type="ECO:0000313" key="7">
    <source>
        <dbReference type="Proteomes" id="UP000219559"/>
    </source>
</evidence>
<dbReference type="SUPFAM" id="SSF48498">
    <property type="entry name" value="Tetracyclin repressor-like, C-terminal domain"/>
    <property type="match status" value="1"/>
</dbReference>
<sequence length="227" mass="25777">MAEYILIRYCPKSESGFWNVSSVWLLLGAKAPFFMPRVKQFRKEDVLDKAISLFWKQGFHATSVQELVTHLGINRASLYNTFGDKEQLFIQALDRYREKNLARIRTILFSHGDIRKGFKSFFERTLKSALSHSEAKGCFIVNSSTELLPGNEAMQSFFQRNKSDFEALFLEYLEKGEAEGQFGSGKDLTALAALLFTLQNGIQVVGKVTEDEAALMQNVHTTLDLLD</sequence>
<organism evidence="6 7">
    <name type="scientific">Sediminicola luteus</name>
    <dbReference type="NCBI Taxonomy" id="319238"/>
    <lineage>
        <taxon>Bacteria</taxon>
        <taxon>Pseudomonadati</taxon>
        <taxon>Bacteroidota</taxon>
        <taxon>Flavobacteriia</taxon>
        <taxon>Flavobacteriales</taxon>
        <taxon>Flavobacteriaceae</taxon>
        <taxon>Sediminicola</taxon>
    </lineage>
</organism>
<evidence type="ECO:0000256" key="1">
    <source>
        <dbReference type="ARBA" id="ARBA00023015"/>
    </source>
</evidence>
<reference evidence="6 7" key="1">
    <citation type="submission" date="2017-04" db="EMBL/GenBank/DDBJ databases">
        <title>A new member of the family Flavobacteriaceae isolated from ascidians.</title>
        <authorList>
            <person name="Chen L."/>
        </authorList>
    </citation>
    <scope>NUCLEOTIDE SEQUENCE [LARGE SCALE GENOMIC DNA]</scope>
    <source>
        <strain evidence="6 7">HQA918</strain>
    </source>
</reference>
<dbReference type="PRINTS" id="PR00455">
    <property type="entry name" value="HTHTETR"/>
</dbReference>
<evidence type="ECO:0000256" key="2">
    <source>
        <dbReference type="ARBA" id="ARBA00023125"/>
    </source>
</evidence>
<dbReference type="InterPro" id="IPR036271">
    <property type="entry name" value="Tet_transcr_reg_TetR-rel_C_sf"/>
</dbReference>
<comment type="caution">
    <text evidence="6">The sequence shown here is derived from an EMBL/GenBank/DDBJ whole genome shotgun (WGS) entry which is preliminary data.</text>
</comment>
<dbReference type="GO" id="GO:0003677">
    <property type="term" value="F:DNA binding"/>
    <property type="evidence" value="ECO:0007669"/>
    <property type="project" value="UniProtKB-UniRule"/>
</dbReference>
<keyword evidence="1" id="KW-0805">Transcription regulation</keyword>
<dbReference type="EMBL" id="NBWU01000007">
    <property type="protein sequence ID" value="PCE62968.1"/>
    <property type="molecule type" value="Genomic_DNA"/>
</dbReference>
<dbReference type="Pfam" id="PF00440">
    <property type="entry name" value="TetR_N"/>
    <property type="match status" value="1"/>
</dbReference>
<proteinExistence type="predicted"/>
<feature type="domain" description="HTH tetR-type" evidence="5">
    <location>
        <begin position="40"/>
        <end position="100"/>
    </location>
</feature>
<dbReference type="AlphaFoldDB" id="A0A2A4G4Q8"/>
<name>A0A2A4G4Q8_9FLAO</name>
<accession>A0A2A4G4Q8</accession>
<dbReference type="PROSITE" id="PS50977">
    <property type="entry name" value="HTH_TETR_2"/>
    <property type="match status" value="1"/>
</dbReference>
<evidence type="ECO:0000259" key="5">
    <source>
        <dbReference type="PROSITE" id="PS50977"/>
    </source>
</evidence>